<protein>
    <submittedName>
        <fullName evidence="2">Uncharacterized protein</fullName>
    </submittedName>
</protein>
<proteinExistence type="predicted"/>
<name>A0AAU9UJE2_EUPED</name>
<evidence type="ECO:0000256" key="1">
    <source>
        <dbReference type="SAM" id="MobiDB-lite"/>
    </source>
</evidence>
<feature type="compositionally biased region" description="Polar residues" evidence="1">
    <location>
        <begin position="18"/>
        <end position="33"/>
    </location>
</feature>
<dbReference type="AlphaFoldDB" id="A0AAU9UJE2"/>
<evidence type="ECO:0000313" key="3">
    <source>
        <dbReference type="Proteomes" id="UP001153954"/>
    </source>
</evidence>
<accession>A0AAU9UJE2</accession>
<comment type="caution">
    <text evidence="2">The sequence shown here is derived from an EMBL/GenBank/DDBJ whole genome shotgun (WGS) entry which is preliminary data.</text>
</comment>
<feature type="region of interest" description="Disordered" evidence="1">
    <location>
        <begin position="1"/>
        <end position="38"/>
    </location>
</feature>
<organism evidence="2 3">
    <name type="scientific">Euphydryas editha</name>
    <name type="common">Edith's checkerspot</name>
    <dbReference type="NCBI Taxonomy" id="104508"/>
    <lineage>
        <taxon>Eukaryota</taxon>
        <taxon>Metazoa</taxon>
        <taxon>Ecdysozoa</taxon>
        <taxon>Arthropoda</taxon>
        <taxon>Hexapoda</taxon>
        <taxon>Insecta</taxon>
        <taxon>Pterygota</taxon>
        <taxon>Neoptera</taxon>
        <taxon>Endopterygota</taxon>
        <taxon>Lepidoptera</taxon>
        <taxon>Glossata</taxon>
        <taxon>Ditrysia</taxon>
        <taxon>Papilionoidea</taxon>
        <taxon>Nymphalidae</taxon>
        <taxon>Nymphalinae</taxon>
        <taxon>Euphydryas</taxon>
    </lineage>
</organism>
<dbReference type="Proteomes" id="UP001153954">
    <property type="component" value="Unassembled WGS sequence"/>
</dbReference>
<reference evidence="2" key="1">
    <citation type="submission" date="2022-03" db="EMBL/GenBank/DDBJ databases">
        <authorList>
            <person name="Tunstrom K."/>
        </authorList>
    </citation>
    <scope>NUCLEOTIDE SEQUENCE</scope>
</reference>
<gene>
    <name evidence="2" type="ORF">EEDITHA_LOCUS14178</name>
</gene>
<sequence length="69" mass="7427">MTPTKLATTNDDVHGSDDSPTSEVGSVQAQNVSERPVGVDGWRALFEAQQTSMRLLEEALANPPNNEDT</sequence>
<keyword evidence="3" id="KW-1185">Reference proteome</keyword>
<dbReference type="EMBL" id="CAKOGL010000021">
    <property type="protein sequence ID" value="CAH2099146.1"/>
    <property type="molecule type" value="Genomic_DNA"/>
</dbReference>
<evidence type="ECO:0000313" key="2">
    <source>
        <dbReference type="EMBL" id="CAH2099146.1"/>
    </source>
</evidence>
<feature type="compositionally biased region" description="Polar residues" evidence="1">
    <location>
        <begin position="1"/>
        <end position="10"/>
    </location>
</feature>